<dbReference type="EMBL" id="CAJOAX010001532">
    <property type="protein sequence ID" value="CAF3724029.1"/>
    <property type="molecule type" value="Genomic_DNA"/>
</dbReference>
<organism evidence="3 4">
    <name type="scientific">Rotaria sordida</name>
    <dbReference type="NCBI Taxonomy" id="392033"/>
    <lineage>
        <taxon>Eukaryota</taxon>
        <taxon>Metazoa</taxon>
        <taxon>Spiralia</taxon>
        <taxon>Gnathifera</taxon>
        <taxon>Rotifera</taxon>
        <taxon>Eurotatoria</taxon>
        <taxon>Bdelloidea</taxon>
        <taxon>Philodinida</taxon>
        <taxon>Philodinidae</taxon>
        <taxon>Rotaria</taxon>
    </lineage>
</organism>
<keyword evidence="1" id="KW-0472">Membrane</keyword>
<dbReference type="InterPro" id="IPR055588">
    <property type="entry name" value="DUF7164"/>
</dbReference>
<protein>
    <recommendedName>
        <fullName evidence="2">DUF7164 domain-containing protein</fullName>
    </recommendedName>
</protein>
<sequence>MIRRRRRNFFIFLLILILLYIFIHYPYVTYSRSHLNLFDKIHSEDNLYVTPKYCFTKTEKKNIRRAIIVHFPIERSSVYISELKWLYLSWIETIQNQPFDWQTDLIIYSLPSSLLDELGILLENSNFLNQYDYILRTDIDVFLTPHFAHYIPFDCSFQIGLGGYSLDYTLHKLSRIAQTLNLLDANLTHVGSTWYGPPQQIALVGRLALWLSVWLCQNEFTLVEKDQRLSILSWPQWYIGVISMYASHLAIHHYAGRGQIKLIQKPYLIDYSCTTNTSFNEVEIIHIHSWHTNQMFSKFLFKNGSYDEILSKKTQWNTSYSLDFILRIAWQSNQMTTKELYHLKSQI</sequence>
<comment type="caution">
    <text evidence="3">The sequence shown here is derived from an EMBL/GenBank/DDBJ whole genome shotgun (WGS) entry which is preliminary data.</text>
</comment>
<keyword evidence="1" id="KW-0812">Transmembrane</keyword>
<evidence type="ECO:0000259" key="2">
    <source>
        <dbReference type="Pfam" id="PF23741"/>
    </source>
</evidence>
<dbReference type="Proteomes" id="UP000663823">
    <property type="component" value="Unassembled WGS sequence"/>
</dbReference>
<keyword evidence="1" id="KW-1133">Transmembrane helix</keyword>
<reference evidence="3" key="1">
    <citation type="submission" date="2021-02" db="EMBL/GenBank/DDBJ databases">
        <authorList>
            <person name="Nowell W R."/>
        </authorList>
    </citation>
    <scope>NUCLEOTIDE SEQUENCE</scope>
</reference>
<feature type="domain" description="DUF7164" evidence="2">
    <location>
        <begin position="60"/>
        <end position="114"/>
    </location>
</feature>
<evidence type="ECO:0000313" key="4">
    <source>
        <dbReference type="Proteomes" id="UP000663823"/>
    </source>
</evidence>
<accession>A0A818WH44</accession>
<evidence type="ECO:0000313" key="3">
    <source>
        <dbReference type="EMBL" id="CAF3724029.1"/>
    </source>
</evidence>
<evidence type="ECO:0000256" key="1">
    <source>
        <dbReference type="SAM" id="Phobius"/>
    </source>
</evidence>
<name>A0A818WH44_9BILA</name>
<gene>
    <name evidence="3" type="ORF">OTI717_LOCUS14009</name>
</gene>
<feature type="domain" description="DUF7164" evidence="2">
    <location>
        <begin position="126"/>
        <end position="341"/>
    </location>
</feature>
<dbReference type="AlphaFoldDB" id="A0A818WH44"/>
<feature type="transmembrane region" description="Helical" evidence="1">
    <location>
        <begin position="9"/>
        <end position="27"/>
    </location>
</feature>
<dbReference type="Pfam" id="PF23741">
    <property type="entry name" value="DUF7164"/>
    <property type="match status" value="2"/>
</dbReference>
<proteinExistence type="predicted"/>